<evidence type="ECO:0000256" key="1">
    <source>
        <dbReference type="ARBA" id="ARBA00023063"/>
    </source>
</evidence>
<organism evidence="3 4">
    <name type="scientific">Nocardia cyriacigeorgica</name>
    <dbReference type="NCBI Taxonomy" id="135487"/>
    <lineage>
        <taxon>Bacteria</taxon>
        <taxon>Bacillati</taxon>
        <taxon>Actinomycetota</taxon>
        <taxon>Actinomycetes</taxon>
        <taxon>Mycobacteriales</taxon>
        <taxon>Nocardiaceae</taxon>
        <taxon>Nocardia</taxon>
    </lineage>
</organism>
<dbReference type="NCBIfam" id="TIGR00684">
    <property type="entry name" value="narJ"/>
    <property type="match status" value="1"/>
</dbReference>
<accession>A0A4V6IC56</accession>
<dbReference type="PANTHER" id="PTHR43680">
    <property type="entry name" value="NITRATE REDUCTASE MOLYBDENUM COFACTOR ASSEMBLY CHAPERONE"/>
    <property type="match status" value="1"/>
</dbReference>
<feature type="region of interest" description="Disordered" evidence="2">
    <location>
        <begin position="208"/>
        <end position="234"/>
    </location>
</feature>
<keyword evidence="3" id="KW-0560">Oxidoreductase</keyword>
<proteinExistence type="predicted"/>
<protein>
    <submittedName>
        <fullName evidence="3">Nitrate reductase-like protein narX</fullName>
        <ecNumber evidence="3">1.7.99.4</ecNumber>
    </submittedName>
</protein>
<dbReference type="Proteomes" id="UP000290439">
    <property type="component" value="Chromosome"/>
</dbReference>
<dbReference type="EMBL" id="LR215973">
    <property type="protein sequence ID" value="VFA98083.1"/>
    <property type="molecule type" value="Genomic_DNA"/>
</dbReference>
<dbReference type="GO" id="GO:0016491">
    <property type="term" value="F:oxidoreductase activity"/>
    <property type="evidence" value="ECO:0007669"/>
    <property type="project" value="UniProtKB-KW"/>
</dbReference>
<dbReference type="RefSeq" id="WP_036539070.1">
    <property type="nucleotide sequence ID" value="NZ_AP026979.1"/>
</dbReference>
<dbReference type="Pfam" id="PF02613">
    <property type="entry name" value="Nitrate_red_del"/>
    <property type="match status" value="1"/>
</dbReference>
<dbReference type="Gene3D" id="1.10.3480.10">
    <property type="entry name" value="TorD-like"/>
    <property type="match status" value="1"/>
</dbReference>
<feature type="compositionally biased region" description="Basic and acidic residues" evidence="2">
    <location>
        <begin position="218"/>
        <end position="228"/>
    </location>
</feature>
<name>A0A4V6IC56_9NOCA</name>
<evidence type="ECO:0000256" key="2">
    <source>
        <dbReference type="SAM" id="MobiDB-lite"/>
    </source>
</evidence>
<dbReference type="InterPro" id="IPR036411">
    <property type="entry name" value="TorD-like_sf"/>
</dbReference>
<dbReference type="GO" id="GO:0016530">
    <property type="term" value="F:metallochaperone activity"/>
    <property type="evidence" value="ECO:0007669"/>
    <property type="project" value="TreeGrafter"/>
</dbReference>
<dbReference type="SUPFAM" id="SSF89155">
    <property type="entry name" value="TorD-like"/>
    <property type="match status" value="1"/>
</dbReference>
<dbReference type="EC" id="1.7.99.4" evidence="3"/>
<dbReference type="InterPro" id="IPR003765">
    <property type="entry name" value="NO3_reductase_chaperone_NarJ"/>
</dbReference>
<keyword evidence="1" id="KW-0534">Nitrate assimilation</keyword>
<sequence>MRPLFSGRARAHRAQTQHRLIRQAASLLISYPDEHLTDRLEIVQALIDHVIAEPRHLLGQTLDALRATDLLTLQTEYVETFDLRRRATMYLTYWTDGDTRNRGAAMHAFLQTYRDAGVQTLGNEAPDHLPVVLEFAATVDPVAGERLLTEHRIPLDVLRAALTERGSRYAPAIDAVCATLPPVTDQEERRAQRLAAAGPPAEAIGLQPFTLTVPPRRTAPEPTRHEGAGWHGRR</sequence>
<evidence type="ECO:0000313" key="3">
    <source>
        <dbReference type="EMBL" id="VFA98083.1"/>
    </source>
</evidence>
<evidence type="ECO:0000313" key="4">
    <source>
        <dbReference type="Proteomes" id="UP000290439"/>
    </source>
</evidence>
<dbReference type="GO" id="GO:0051131">
    <property type="term" value="P:chaperone-mediated protein complex assembly"/>
    <property type="evidence" value="ECO:0007669"/>
    <property type="project" value="InterPro"/>
</dbReference>
<reference evidence="3 4" key="1">
    <citation type="submission" date="2019-02" db="EMBL/GenBank/DDBJ databases">
        <authorList>
            <consortium name="Pathogen Informatics"/>
        </authorList>
    </citation>
    <scope>NUCLEOTIDE SEQUENCE [LARGE SCALE GENOMIC DNA]</scope>
    <source>
        <strain evidence="3 4">3012STDY6756504</strain>
    </source>
</reference>
<dbReference type="GO" id="GO:0042128">
    <property type="term" value="P:nitrate assimilation"/>
    <property type="evidence" value="ECO:0007669"/>
    <property type="project" value="UniProtKB-KW"/>
</dbReference>
<dbReference type="OrthoDB" id="4307003at2"/>
<dbReference type="PANTHER" id="PTHR43680:SF2">
    <property type="entry name" value="NITRATE REDUCTASE MOLYBDENUM COFACTOR ASSEMBLY CHAPERONE NARJ"/>
    <property type="match status" value="1"/>
</dbReference>
<dbReference type="AlphaFoldDB" id="A0A4V6IC56"/>
<dbReference type="InterPro" id="IPR020945">
    <property type="entry name" value="DMSO/NO3_reduct_chaperone"/>
</dbReference>
<gene>
    <name evidence="3" type="primary">narX_4</name>
    <name evidence="3" type="ORF">NCTC10797_01848</name>
</gene>
<dbReference type="GO" id="GO:0051082">
    <property type="term" value="F:unfolded protein binding"/>
    <property type="evidence" value="ECO:0007669"/>
    <property type="project" value="InterPro"/>
</dbReference>